<evidence type="ECO:0000256" key="2">
    <source>
        <dbReference type="ARBA" id="ARBA00022490"/>
    </source>
</evidence>
<dbReference type="InterPro" id="IPR040025">
    <property type="entry name" value="Znf622/Rei1/Reh1"/>
</dbReference>
<dbReference type="EMBL" id="OZ020113">
    <property type="protein sequence ID" value="CAK9265682.1"/>
    <property type="molecule type" value="Genomic_DNA"/>
</dbReference>
<accession>A0ABP0WGY5</accession>
<keyword evidence="2" id="KW-0963">Cytoplasm</keyword>
<protein>
    <recommendedName>
        <fullName evidence="10">C2H2-type domain-containing protein</fullName>
    </recommendedName>
</protein>
<dbReference type="InterPro" id="IPR003604">
    <property type="entry name" value="Matrin/U1-like-C_Znf_C2H2"/>
</dbReference>
<dbReference type="SMART" id="SM00451">
    <property type="entry name" value="ZnF_U1"/>
    <property type="match status" value="3"/>
</dbReference>
<evidence type="ECO:0000256" key="8">
    <source>
        <dbReference type="PROSITE-ProRule" id="PRU00042"/>
    </source>
</evidence>
<reference evidence="11" key="1">
    <citation type="submission" date="2024-02" db="EMBL/GenBank/DDBJ databases">
        <authorList>
            <consortium name="ELIXIR-Norway"/>
            <consortium name="Elixir Norway"/>
        </authorList>
    </citation>
    <scope>NUCLEOTIDE SEQUENCE</scope>
</reference>
<dbReference type="PANTHER" id="PTHR13182:SF8">
    <property type="entry name" value="CYTOPLASMIC 60S SUBUNIT BIOGENESIS FACTOR ZNF622"/>
    <property type="match status" value="1"/>
</dbReference>
<comment type="subcellular location">
    <subcellularLocation>
        <location evidence="1">Cytoplasm</location>
    </subcellularLocation>
</comment>
<evidence type="ECO:0000256" key="6">
    <source>
        <dbReference type="ARBA" id="ARBA00022833"/>
    </source>
</evidence>
<dbReference type="InterPro" id="IPR013087">
    <property type="entry name" value="Znf_C2H2_type"/>
</dbReference>
<evidence type="ECO:0000313" key="12">
    <source>
        <dbReference type="Proteomes" id="UP001497444"/>
    </source>
</evidence>
<feature type="domain" description="C2H2-type" evidence="10">
    <location>
        <begin position="68"/>
        <end position="97"/>
    </location>
</feature>
<sequence>MRGLACNACNVEFAEESAQKEHYRSEWHRYNLRRKVAGVPGVTEGLFNLRLEALAAEKKKADGERLLYRCSLCDKEYSTVKAHAQHLQSKLHVSRASSLPSPADAGVAGVRPAPARPTIQERERSDRANGQVIKEEDEEEDGDSESSEDWEEVDGNEMSDEESIEEVKADGDGLGPSEGELQEWDPSCCFFCDAKSADGSIEGCVEHMHKVHGFFIPDSEYLKDPRGMLSYLGLKVVRGFMCVYCDDRGKQFQSLEAVRKHMEGKSHCKLRYDDDGAVEEELEEFYDFSNSYMSSDGTQLIAAHDGMESHVSLTPGGSELIVKGDGGSKTIGSREFARYYRQRPRPSESRDGVLVNALVARYQSMGLATQEIGRKHGNKPEDMRKMPSARAEVIRSKIALKNNVIRNLPKNCTY</sequence>
<evidence type="ECO:0000256" key="9">
    <source>
        <dbReference type="SAM" id="MobiDB-lite"/>
    </source>
</evidence>
<evidence type="ECO:0000256" key="7">
    <source>
        <dbReference type="ARBA" id="ARBA00034126"/>
    </source>
</evidence>
<dbReference type="InterPro" id="IPR036236">
    <property type="entry name" value="Znf_C2H2_sf"/>
</dbReference>
<comment type="similarity">
    <text evidence="7">Belongs to the REI1 family.</text>
</comment>
<name>A0ABP0WGY5_9BRYO</name>
<dbReference type="SMART" id="SM00355">
    <property type="entry name" value="ZnF_C2H2"/>
    <property type="match status" value="3"/>
</dbReference>
<evidence type="ECO:0000256" key="5">
    <source>
        <dbReference type="ARBA" id="ARBA00022737"/>
    </source>
</evidence>
<keyword evidence="4" id="KW-0479">Metal-binding</keyword>
<organism evidence="11 12">
    <name type="scientific">Sphagnum jensenii</name>
    <dbReference type="NCBI Taxonomy" id="128206"/>
    <lineage>
        <taxon>Eukaryota</taxon>
        <taxon>Viridiplantae</taxon>
        <taxon>Streptophyta</taxon>
        <taxon>Embryophyta</taxon>
        <taxon>Bryophyta</taxon>
        <taxon>Sphagnophytina</taxon>
        <taxon>Sphagnopsida</taxon>
        <taxon>Sphagnales</taxon>
        <taxon>Sphagnaceae</taxon>
        <taxon>Sphagnum</taxon>
    </lineage>
</organism>
<evidence type="ECO:0000256" key="1">
    <source>
        <dbReference type="ARBA" id="ARBA00004496"/>
    </source>
</evidence>
<gene>
    <name evidence="11" type="ORF">CSSPJE1EN1_LOCUS11160</name>
</gene>
<keyword evidence="5" id="KW-0677">Repeat</keyword>
<evidence type="ECO:0000313" key="11">
    <source>
        <dbReference type="EMBL" id="CAK9265682.1"/>
    </source>
</evidence>
<dbReference type="SUPFAM" id="SSF57667">
    <property type="entry name" value="beta-beta-alpha zinc fingers"/>
    <property type="match status" value="3"/>
</dbReference>
<dbReference type="Pfam" id="PF12756">
    <property type="entry name" value="zf-C2H2_2"/>
    <property type="match status" value="1"/>
</dbReference>
<proteinExistence type="inferred from homology"/>
<keyword evidence="6" id="KW-0862">Zinc</keyword>
<evidence type="ECO:0000259" key="10">
    <source>
        <dbReference type="PROSITE" id="PS50157"/>
    </source>
</evidence>
<dbReference type="PROSITE" id="PS50157">
    <property type="entry name" value="ZINC_FINGER_C2H2_2"/>
    <property type="match status" value="1"/>
</dbReference>
<evidence type="ECO:0000256" key="3">
    <source>
        <dbReference type="ARBA" id="ARBA00022517"/>
    </source>
</evidence>
<evidence type="ECO:0000256" key="4">
    <source>
        <dbReference type="ARBA" id="ARBA00022723"/>
    </source>
</evidence>
<feature type="region of interest" description="Disordered" evidence="9">
    <location>
        <begin position="93"/>
        <end position="178"/>
    </location>
</feature>
<dbReference type="PANTHER" id="PTHR13182">
    <property type="entry name" value="ZINC FINGER PROTEIN 622"/>
    <property type="match status" value="1"/>
</dbReference>
<keyword evidence="8" id="KW-0863">Zinc-finger</keyword>
<dbReference type="Pfam" id="PF12874">
    <property type="entry name" value="zf-met"/>
    <property type="match status" value="1"/>
</dbReference>
<dbReference type="InterPro" id="IPR041661">
    <property type="entry name" value="ZN622/Rei1/Reh1_Znf-C2H2"/>
</dbReference>
<keyword evidence="12" id="KW-1185">Reference proteome</keyword>
<dbReference type="Proteomes" id="UP001497444">
    <property type="component" value="Chromosome 18"/>
</dbReference>
<dbReference type="PROSITE" id="PS00028">
    <property type="entry name" value="ZINC_FINGER_C2H2_1"/>
    <property type="match status" value="2"/>
</dbReference>
<feature type="compositionally biased region" description="Acidic residues" evidence="9">
    <location>
        <begin position="135"/>
        <end position="164"/>
    </location>
</feature>
<keyword evidence="3" id="KW-0690">Ribosome biogenesis</keyword>